<keyword evidence="4" id="KW-0520">NAD</keyword>
<evidence type="ECO:0000256" key="2">
    <source>
        <dbReference type="ARBA" id="ARBA00022630"/>
    </source>
</evidence>
<dbReference type="InterPro" id="IPR023753">
    <property type="entry name" value="FAD/NAD-binding_dom"/>
</dbReference>
<dbReference type="PANTHER" id="PTHR43014">
    <property type="entry name" value="MERCURIC REDUCTASE"/>
    <property type="match status" value="1"/>
</dbReference>
<keyword evidence="2" id="KW-0285">Flavoprotein</keyword>
<dbReference type="GO" id="GO:0016491">
    <property type="term" value="F:oxidoreductase activity"/>
    <property type="evidence" value="ECO:0007669"/>
    <property type="project" value="InterPro"/>
</dbReference>
<feature type="domain" description="Pyridine nucleotide-disulphide oxidoreductase dimerisation" evidence="6">
    <location>
        <begin position="350"/>
        <end position="456"/>
    </location>
</feature>
<dbReference type="SUPFAM" id="SSF51905">
    <property type="entry name" value="FAD/NAD(P)-binding domain"/>
    <property type="match status" value="1"/>
</dbReference>
<dbReference type="SUPFAM" id="SSF55424">
    <property type="entry name" value="FAD/NAD-linked reductases, dimerisation (C-terminal) domain"/>
    <property type="match status" value="1"/>
</dbReference>
<comment type="cofactor">
    <cofactor evidence="4">
        <name>FAD</name>
        <dbReference type="ChEBI" id="CHEBI:57692"/>
    </cofactor>
    <text evidence="4">Binds 1 FAD per subunit.</text>
</comment>
<dbReference type="InterPro" id="IPR001100">
    <property type="entry name" value="Pyr_nuc-diS_OxRdtase"/>
</dbReference>
<evidence type="ECO:0000256" key="5">
    <source>
        <dbReference type="PIRSR" id="PIRSR000350-4"/>
    </source>
</evidence>
<evidence type="ECO:0000259" key="6">
    <source>
        <dbReference type="Pfam" id="PF02852"/>
    </source>
</evidence>
<comment type="caution">
    <text evidence="8">The sequence shown here is derived from an EMBL/GenBank/DDBJ whole genome shotgun (WGS) entry which is preliminary data.</text>
</comment>
<dbReference type="Proteomes" id="UP000190037">
    <property type="component" value="Unassembled WGS sequence"/>
</dbReference>
<accession>A0A1T3NX78</accession>
<evidence type="ECO:0000256" key="1">
    <source>
        <dbReference type="ARBA" id="ARBA00007532"/>
    </source>
</evidence>
<dbReference type="PRINTS" id="PR00411">
    <property type="entry name" value="PNDRDTASEI"/>
</dbReference>
<feature type="disulfide bond" description="Redox-active" evidence="5">
    <location>
        <begin position="51"/>
        <end position="56"/>
    </location>
</feature>
<dbReference type="InterPro" id="IPR004099">
    <property type="entry name" value="Pyr_nucl-diS_OxRdtase_dimer"/>
</dbReference>
<dbReference type="GO" id="GO:0000166">
    <property type="term" value="F:nucleotide binding"/>
    <property type="evidence" value="ECO:0007669"/>
    <property type="project" value="UniProtKB-KW"/>
</dbReference>
<dbReference type="Pfam" id="PF07992">
    <property type="entry name" value="Pyr_redox_2"/>
    <property type="match status" value="1"/>
</dbReference>
<dbReference type="RefSeq" id="WP_078975683.1">
    <property type="nucleotide sequence ID" value="NZ_MWQN01000001.1"/>
</dbReference>
<dbReference type="OrthoDB" id="9800167at2"/>
<dbReference type="InterPro" id="IPR016156">
    <property type="entry name" value="FAD/NAD-linked_Rdtase_dimer_sf"/>
</dbReference>
<evidence type="ECO:0000256" key="4">
    <source>
        <dbReference type="PIRSR" id="PIRSR000350-3"/>
    </source>
</evidence>
<dbReference type="STRING" id="159449.B4N89_10895"/>
<keyword evidence="9" id="KW-1185">Reference proteome</keyword>
<dbReference type="Pfam" id="PF02852">
    <property type="entry name" value="Pyr_redox_dim"/>
    <property type="match status" value="1"/>
</dbReference>
<comment type="similarity">
    <text evidence="1">Belongs to the class-I pyridine nucleotide-disulfide oxidoreductase family.</text>
</comment>
<feature type="domain" description="FAD/NAD(P)-binding" evidence="7">
    <location>
        <begin position="15"/>
        <end position="323"/>
    </location>
</feature>
<evidence type="ECO:0000259" key="7">
    <source>
        <dbReference type="Pfam" id="PF07992"/>
    </source>
</evidence>
<dbReference type="InterPro" id="IPR036188">
    <property type="entry name" value="FAD/NAD-bd_sf"/>
</dbReference>
<gene>
    <name evidence="8" type="ORF">B4N89_10895</name>
</gene>
<dbReference type="PIRSF" id="PIRSF000350">
    <property type="entry name" value="Mercury_reductase_MerA"/>
    <property type="match status" value="1"/>
</dbReference>
<dbReference type="EMBL" id="MWQN01000001">
    <property type="protein sequence ID" value="OPC81384.1"/>
    <property type="molecule type" value="Genomic_DNA"/>
</dbReference>
<dbReference type="Gene3D" id="3.50.50.60">
    <property type="entry name" value="FAD/NAD(P)-binding domain"/>
    <property type="match status" value="2"/>
</dbReference>
<dbReference type="Gene3D" id="3.30.390.30">
    <property type="match status" value="1"/>
</dbReference>
<keyword evidence="3 4" id="KW-0274">FAD</keyword>
<name>A0A1T3NX78_9ACTN</name>
<feature type="binding site" evidence="4">
    <location>
        <position position="201"/>
    </location>
    <ligand>
        <name>NAD(+)</name>
        <dbReference type="ChEBI" id="CHEBI:57540"/>
    </ligand>
</feature>
<feature type="binding site" evidence="4">
    <location>
        <position position="265"/>
    </location>
    <ligand>
        <name>NAD(+)</name>
        <dbReference type="ChEBI" id="CHEBI:57540"/>
    </ligand>
</feature>
<feature type="binding site" evidence="4">
    <location>
        <position position="309"/>
    </location>
    <ligand>
        <name>FAD</name>
        <dbReference type="ChEBI" id="CHEBI:57692"/>
    </ligand>
</feature>
<evidence type="ECO:0000313" key="8">
    <source>
        <dbReference type="EMBL" id="OPC81384.1"/>
    </source>
</evidence>
<protein>
    <submittedName>
        <fullName evidence="8">Pyridine nucleotide-disulfide oxidoreductase</fullName>
    </submittedName>
</protein>
<feature type="binding site" evidence="4">
    <location>
        <position position="112"/>
    </location>
    <ligand>
        <name>FAD</name>
        <dbReference type="ChEBI" id="CHEBI:57692"/>
    </ligand>
</feature>
<evidence type="ECO:0000313" key="9">
    <source>
        <dbReference type="Proteomes" id="UP000190037"/>
    </source>
</evidence>
<organism evidence="8 9">
    <name type="scientific">Embleya scabrispora</name>
    <dbReference type="NCBI Taxonomy" id="159449"/>
    <lineage>
        <taxon>Bacteria</taxon>
        <taxon>Bacillati</taxon>
        <taxon>Actinomycetota</taxon>
        <taxon>Actinomycetes</taxon>
        <taxon>Kitasatosporales</taxon>
        <taxon>Streptomycetaceae</taxon>
        <taxon>Embleya</taxon>
    </lineage>
</organism>
<proteinExistence type="inferred from homology"/>
<dbReference type="PRINTS" id="PR00368">
    <property type="entry name" value="FADPNR"/>
</dbReference>
<reference evidence="8 9" key="1">
    <citation type="submission" date="2017-03" db="EMBL/GenBank/DDBJ databases">
        <title>Draft genome sequence of Streptomyces scabrisporus NF3, endophyte isolated from Amphipterygium adstringens.</title>
        <authorList>
            <person name="Vazquez M."/>
            <person name="Ceapa C.D."/>
            <person name="Rodriguez Luna D."/>
            <person name="Sanchez Esquivel S."/>
        </authorList>
    </citation>
    <scope>NUCLEOTIDE SEQUENCE [LARGE SCALE GENOMIC DNA]</scope>
    <source>
        <strain evidence="8 9">NF3</strain>
    </source>
</reference>
<feature type="binding site" evidence="4">
    <location>
        <begin position="178"/>
        <end position="185"/>
    </location>
    <ligand>
        <name>NAD(+)</name>
        <dbReference type="ChEBI" id="CHEBI:57540"/>
    </ligand>
</feature>
<feature type="binding site" evidence="4">
    <location>
        <position position="60"/>
    </location>
    <ligand>
        <name>FAD</name>
        <dbReference type="ChEBI" id="CHEBI:57692"/>
    </ligand>
</feature>
<keyword evidence="4" id="KW-0547">Nucleotide-binding</keyword>
<dbReference type="AlphaFoldDB" id="A0A1T3NX78"/>
<evidence type="ECO:0000256" key="3">
    <source>
        <dbReference type="ARBA" id="ARBA00022827"/>
    </source>
</evidence>
<sequence length="463" mass="47696">MSTQHPQDVATVDVDVIVLGLGVGGEAVAGNLASAGLDVVGIEDGLVGGECPYWGCIPSKAMVYAAARARTEKHPDWAPLAARLRELTADWDDTAAVDRLVDKGMTFVRGAGRITGVDTVEATGPDGARRFRARHAIVVGTGTKAFVPPIEGLAGTPLWTNREAIETTEAPASLAVLGGGAIGLELAQVFARFGTRVTIVENGERVLAVEEPESSDLAAWALGEDGVEIHLGVRAERVAHDGKTFTVELSDGRSIEAEKLLVATGRRVDLPALGAEALGVDPHAHALPVDGQLRVQPGGTAPAVWAVGDVTGQGAFTHVAMYQSAIVTKAVLHAAGRGAAGPDADHSALPRVTFVDPEIGAVGLTERQARAAGLSVRIGHADLAASSRGHITGARGFVKVIEDADRGVLVGATTAGPAGGEILGALVVAVRAAVPVATLRDMMYAYPTYHRAIESALADLDTD</sequence>